<reference evidence="2 3" key="1">
    <citation type="journal article" date="2014" name="Nature">
        <title>Sequential evolution of bacterial morphology by co-option of a developmental regulator.</title>
        <authorList>
            <person name="Jiang C."/>
            <person name="Brown P.J."/>
            <person name="Ducret A."/>
            <person name="Brun Y.V."/>
        </authorList>
    </citation>
    <scope>NUCLEOTIDE SEQUENCE [LARGE SCALE GENOMIC DNA]</scope>
    <source>
        <strain evidence="2 3">DSM 16100</strain>
    </source>
</reference>
<comment type="caution">
    <text evidence="2">The sequence shown here is derived from an EMBL/GenBank/DDBJ whole genome shotgun (WGS) entry which is preliminary data.</text>
</comment>
<keyword evidence="3" id="KW-1185">Reference proteome</keyword>
<evidence type="ECO:0000259" key="1">
    <source>
        <dbReference type="Pfam" id="PF06877"/>
    </source>
</evidence>
<dbReference type="AlphaFoldDB" id="V4PEI6"/>
<sequence>MTIDFPNDENGDVLRRMQAAGDDLSQPRDIDFSLLFPDEGTAETFSAMMDAEGYEVELGPWEAQSDDDANTGKWDVTVTRHMVPDHAAITQFEKELSGIAMPFGGRNDGWGCFEVSAESEDLS</sequence>
<dbReference type="Proteomes" id="UP000017837">
    <property type="component" value="Unassembled WGS sequence"/>
</dbReference>
<proteinExistence type="predicted"/>
<dbReference type="OrthoDB" id="120234at2"/>
<accession>V4PEI6</accession>
<gene>
    <name evidence="2" type="ORF">ABENE_08225</name>
</gene>
<dbReference type="SUPFAM" id="SSF89946">
    <property type="entry name" value="Hypothetical protein VC0424"/>
    <property type="match status" value="1"/>
</dbReference>
<organism evidence="2 3">
    <name type="scientific">Asticcacaulis benevestitus DSM 16100 = ATCC BAA-896</name>
    <dbReference type="NCBI Taxonomy" id="1121022"/>
    <lineage>
        <taxon>Bacteria</taxon>
        <taxon>Pseudomonadati</taxon>
        <taxon>Pseudomonadota</taxon>
        <taxon>Alphaproteobacteria</taxon>
        <taxon>Caulobacterales</taxon>
        <taxon>Caulobacteraceae</taxon>
        <taxon>Asticcacaulis</taxon>
    </lineage>
</organism>
<name>V4PEI6_9CAUL</name>
<protein>
    <recommendedName>
        <fullName evidence="1">Regulator of ribonuclease activity B domain-containing protein</fullName>
    </recommendedName>
</protein>
<dbReference type="InterPro" id="IPR036701">
    <property type="entry name" value="RraB-like_sf"/>
</dbReference>
<dbReference type="eggNOG" id="ENOG5033DGA">
    <property type="taxonomic scope" value="Bacteria"/>
</dbReference>
<dbReference type="PATRIC" id="fig|1121022.4.peg.1655"/>
<dbReference type="EMBL" id="AWGB01000013">
    <property type="protein sequence ID" value="ESQ92352.1"/>
    <property type="molecule type" value="Genomic_DNA"/>
</dbReference>
<dbReference type="Gene3D" id="3.30.70.970">
    <property type="entry name" value="RraB-like"/>
    <property type="match status" value="1"/>
</dbReference>
<dbReference type="RefSeq" id="WP_018081016.1">
    <property type="nucleotide sequence ID" value="NZ_AQWM01000003.1"/>
</dbReference>
<evidence type="ECO:0000313" key="2">
    <source>
        <dbReference type="EMBL" id="ESQ92352.1"/>
    </source>
</evidence>
<dbReference type="InterPro" id="IPR009671">
    <property type="entry name" value="RraB_dom"/>
</dbReference>
<dbReference type="STRING" id="1121022.GCA_000376105_01350"/>
<feature type="domain" description="Regulator of ribonuclease activity B" evidence="1">
    <location>
        <begin position="7"/>
        <end position="112"/>
    </location>
</feature>
<evidence type="ECO:0000313" key="3">
    <source>
        <dbReference type="Proteomes" id="UP000017837"/>
    </source>
</evidence>
<dbReference type="Pfam" id="PF06877">
    <property type="entry name" value="RraB"/>
    <property type="match status" value="1"/>
</dbReference>